<keyword evidence="1" id="KW-0812">Transmembrane</keyword>
<feature type="transmembrane region" description="Helical" evidence="1">
    <location>
        <begin position="223"/>
        <end position="248"/>
    </location>
</feature>
<evidence type="ECO:0000313" key="3">
    <source>
        <dbReference type="Proteomes" id="UP000034054"/>
    </source>
</evidence>
<dbReference type="PANTHER" id="PTHR28055:SF1">
    <property type="entry name" value="ALTERED INHERITANCE OF MITOCHONDRIA PROTEIN 41, MITOCHONDRIAL"/>
    <property type="match status" value="1"/>
</dbReference>
<protein>
    <recommendedName>
        <fullName evidence="4">GatB/Yqey domain protein</fullName>
    </recommendedName>
</protein>
<keyword evidence="1" id="KW-1133">Transmembrane helix</keyword>
<sequence length="251" mass="26947">MSLAEKITENMKAAMKAKDSATLSTLRLLISALKNKKIDVQHELSDAEVTDVVKSQVKQLKDSIESFKAGGREDLAASTQIEVTVLEQYLPAQMSDEELTQVVKGAVEKSGATSKADMGKVMGAAMAAVAGRADGSRVKEMVMRFLPMVVLVVCGTGVMMNPALAAIPLTGERMDTDFVSLATGLRALRVLVLWIGILGITFILFGGFNYMKASSRDDEHKSALTFITLGVFASVAVFLMFGFSTIILQSI</sequence>
<evidence type="ECO:0008006" key="4">
    <source>
        <dbReference type="Google" id="ProtNLM"/>
    </source>
</evidence>
<keyword evidence="1" id="KW-0472">Membrane</keyword>
<dbReference type="PANTHER" id="PTHR28055">
    <property type="entry name" value="ALTERED INHERITANCE OF MITOCHONDRIA PROTEIN 41, MITOCHONDRIAL"/>
    <property type="match status" value="1"/>
</dbReference>
<comment type="caution">
    <text evidence="2">The sequence shown here is derived from an EMBL/GenBank/DDBJ whole genome shotgun (WGS) entry which is preliminary data.</text>
</comment>
<proteinExistence type="predicted"/>
<dbReference type="InterPro" id="IPR023168">
    <property type="entry name" value="GatB_Yqey_C_2"/>
</dbReference>
<gene>
    <name evidence="2" type="ORF">UY76_C0023G0003</name>
</gene>
<dbReference type="EMBL" id="LCRH01000023">
    <property type="protein sequence ID" value="KKW32588.1"/>
    <property type="molecule type" value="Genomic_DNA"/>
</dbReference>
<organism evidence="2 3">
    <name type="scientific">Candidatus Uhrbacteria bacterium GW2011_GWA2_52_8d</name>
    <dbReference type="NCBI Taxonomy" id="1618979"/>
    <lineage>
        <taxon>Bacteria</taxon>
        <taxon>Candidatus Uhriibacteriota</taxon>
    </lineage>
</organism>
<dbReference type="Gene3D" id="1.10.1510.10">
    <property type="entry name" value="Uncharacterised protein YqeY/AIM41 PF09424, N-terminal domain"/>
    <property type="match status" value="1"/>
</dbReference>
<dbReference type="Proteomes" id="UP000034054">
    <property type="component" value="Unassembled WGS sequence"/>
</dbReference>
<dbReference type="SUPFAM" id="SSF89095">
    <property type="entry name" value="GatB/YqeY motif"/>
    <property type="match status" value="1"/>
</dbReference>
<dbReference type="Pfam" id="PF09424">
    <property type="entry name" value="YqeY"/>
    <property type="match status" value="1"/>
</dbReference>
<dbReference type="InterPro" id="IPR042184">
    <property type="entry name" value="YqeY/Aim41_N"/>
</dbReference>
<accession>A0A0G1XMR4</accession>
<dbReference type="AlphaFoldDB" id="A0A0G1XMR4"/>
<dbReference type="InterPro" id="IPR003789">
    <property type="entry name" value="Asn/Gln_tRNA_amidoTrase-B-like"/>
</dbReference>
<name>A0A0G1XMR4_9BACT</name>
<dbReference type="PATRIC" id="fig|1618979.3.peg.398"/>
<dbReference type="InterPro" id="IPR019004">
    <property type="entry name" value="YqeY/Aim41"/>
</dbReference>
<dbReference type="GO" id="GO:0016884">
    <property type="term" value="F:carbon-nitrogen ligase activity, with glutamine as amido-N-donor"/>
    <property type="evidence" value="ECO:0007669"/>
    <property type="project" value="InterPro"/>
</dbReference>
<evidence type="ECO:0000256" key="1">
    <source>
        <dbReference type="SAM" id="Phobius"/>
    </source>
</evidence>
<reference evidence="2 3" key="1">
    <citation type="journal article" date="2015" name="Nature">
        <title>rRNA introns, odd ribosomes, and small enigmatic genomes across a large radiation of phyla.</title>
        <authorList>
            <person name="Brown C.T."/>
            <person name="Hug L.A."/>
            <person name="Thomas B.C."/>
            <person name="Sharon I."/>
            <person name="Castelle C.J."/>
            <person name="Singh A."/>
            <person name="Wilkins M.J."/>
            <person name="Williams K.H."/>
            <person name="Banfield J.F."/>
        </authorList>
    </citation>
    <scope>NUCLEOTIDE SEQUENCE [LARGE SCALE GENOMIC DNA]</scope>
</reference>
<evidence type="ECO:0000313" key="2">
    <source>
        <dbReference type="EMBL" id="KKW32588.1"/>
    </source>
</evidence>
<feature type="transmembrane region" description="Helical" evidence="1">
    <location>
        <begin position="187"/>
        <end position="211"/>
    </location>
</feature>
<feature type="transmembrane region" description="Helical" evidence="1">
    <location>
        <begin position="145"/>
        <end position="167"/>
    </location>
</feature>
<dbReference type="Gene3D" id="1.10.10.410">
    <property type="match status" value="1"/>
</dbReference>